<feature type="compositionally biased region" description="Low complexity" evidence="5">
    <location>
        <begin position="300"/>
        <end position="315"/>
    </location>
</feature>
<keyword evidence="4 6" id="KW-0472">Membrane</keyword>
<reference evidence="8" key="1">
    <citation type="journal article" date="2017" name="Genome Announc.">
        <title>Genome sequences of Cyberlindnera fabianii 65, Pichia kudriavzevii 129, and Saccharomyces cerevisiae 131 isolated from fermented masau fruits in Zimbabwe.</title>
        <authorList>
            <person name="van Rijswijck I.M.H."/>
            <person name="Derks M.F.L."/>
            <person name="Abee T."/>
            <person name="de Ridder D."/>
            <person name="Smid E.J."/>
        </authorList>
    </citation>
    <scope>NUCLEOTIDE SEQUENCE [LARGE SCALE GENOMIC DNA]</scope>
    <source>
        <strain evidence="8">65</strain>
    </source>
</reference>
<dbReference type="Gene3D" id="1.20.1540.10">
    <property type="entry name" value="Rhomboid-like"/>
    <property type="match status" value="1"/>
</dbReference>
<dbReference type="Pfam" id="PF08551">
    <property type="entry name" value="DUF1751"/>
    <property type="match status" value="1"/>
</dbReference>
<evidence type="ECO:0000256" key="2">
    <source>
        <dbReference type="ARBA" id="ARBA00022692"/>
    </source>
</evidence>
<evidence type="ECO:0000256" key="4">
    <source>
        <dbReference type="ARBA" id="ARBA00023136"/>
    </source>
</evidence>
<dbReference type="GO" id="GO:0016020">
    <property type="term" value="C:membrane"/>
    <property type="evidence" value="ECO:0007669"/>
    <property type="project" value="UniProtKB-SubCell"/>
</dbReference>
<evidence type="ECO:0000256" key="5">
    <source>
        <dbReference type="SAM" id="MobiDB-lite"/>
    </source>
</evidence>
<evidence type="ECO:0000256" key="1">
    <source>
        <dbReference type="ARBA" id="ARBA00004141"/>
    </source>
</evidence>
<comment type="subcellular location">
    <subcellularLocation>
        <location evidence="1">Membrane</location>
        <topology evidence="1">Multi-pass membrane protein</topology>
    </subcellularLocation>
</comment>
<dbReference type="VEuPathDB" id="FungiDB:BON22_3985"/>
<evidence type="ECO:0000313" key="7">
    <source>
        <dbReference type="EMBL" id="ONH66223.1"/>
    </source>
</evidence>
<evidence type="ECO:0000256" key="3">
    <source>
        <dbReference type="ARBA" id="ARBA00022989"/>
    </source>
</evidence>
<feature type="region of interest" description="Disordered" evidence="5">
    <location>
        <begin position="296"/>
        <end position="318"/>
    </location>
</feature>
<gene>
    <name evidence="7" type="ORF">BON22_3985</name>
</gene>
<dbReference type="AlphaFoldDB" id="A0A1V2L2Z6"/>
<accession>A0A1V2L2Z6</accession>
<dbReference type="PANTHER" id="PTHR13377">
    <property type="entry name" value="PLACENTAL PROTEIN 6"/>
    <property type="match status" value="1"/>
</dbReference>
<keyword evidence="2 6" id="KW-0812">Transmembrane</keyword>
<sequence>MSSFTSRIGMSNLSVPPATKGLLIATTAGSLLLQFLKRKVYKELVTGGANNVDYEKIIVPYLQLIPNHTLLHPWTVVTAVFVDMYIWRFISSIIVMFFAGKFIERSWSSKELIKFVTIVGAFSNLGTSLSLIFINLIFGTAFFNIPVDGNICVLISYIVVFKQLIPEHSIVLLKGVAQTRVKQVPLLTLIVITIVSAANQSLTPALQSWIGFLVSWIYLRFFQPNVVDPALPNPNGVVGVQKIYGDASDTFSLVHFFPDALTPILSPIFDQFYELAIQLGLLTRFDQADVEESNARAGRRAAGIPGSSAASSDARNAAERRRQVALKVLEERINDDSRAEPATSSA</sequence>
<dbReference type="InterPro" id="IPR013861">
    <property type="entry name" value="TMEM115/Pdh1/Rbl19"/>
</dbReference>
<name>A0A1V2L2Z6_CYBFA</name>
<dbReference type="GO" id="GO:0005794">
    <property type="term" value="C:Golgi apparatus"/>
    <property type="evidence" value="ECO:0007669"/>
    <property type="project" value="TreeGrafter"/>
</dbReference>
<dbReference type="PANTHER" id="PTHR13377:SF3">
    <property type="entry name" value="TRANSMEMBRANE PROTEIN 115"/>
    <property type="match status" value="1"/>
</dbReference>
<dbReference type="EMBL" id="MPUK01000008">
    <property type="protein sequence ID" value="ONH66223.1"/>
    <property type="molecule type" value="Genomic_DNA"/>
</dbReference>
<dbReference type="STRING" id="36022.A0A1V2L2Z6"/>
<feature type="transmembrane region" description="Helical" evidence="6">
    <location>
        <begin position="115"/>
        <end position="139"/>
    </location>
</feature>
<dbReference type="FunFam" id="1.20.1540.10:FF:000004">
    <property type="entry name" value="Transmembrane protein 115"/>
    <property type="match status" value="1"/>
</dbReference>
<feature type="transmembrane region" description="Helical" evidence="6">
    <location>
        <begin position="85"/>
        <end position="103"/>
    </location>
</feature>
<keyword evidence="8" id="KW-1185">Reference proteome</keyword>
<dbReference type="SMART" id="SM01160">
    <property type="entry name" value="DUF1751"/>
    <property type="match status" value="1"/>
</dbReference>
<dbReference type="Proteomes" id="UP000189513">
    <property type="component" value="Unassembled WGS sequence"/>
</dbReference>
<dbReference type="GO" id="GO:0006890">
    <property type="term" value="P:retrograde vesicle-mediated transport, Golgi to endoplasmic reticulum"/>
    <property type="evidence" value="ECO:0007669"/>
    <property type="project" value="InterPro"/>
</dbReference>
<protein>
    <submittedName>
        <fullName evidence="7">Rhomboid-like protein 19</fullName>
    </submittedName>
</protein>
<organism evidence="7 8">
    <name type="scientific">Cyberlindnera fabianii</name>
    <name type="common">Yeast</name>
    <name type="synonym">Hansenula fabianii</name>
    <dbReference type="NCBI Taxonomy" id="36022"/>
    <lineage>
        <taxon>Eukaryota</taxon>
        <taxon>Fungi</taxon>
        <taxon>Dikarya</taxon>
        <taxon>Ascomycota</taxon>
        <taxon>Saccharomycotina</taxon>
        <taxon>Saccharomycetes</taxon>
        <taxon>Phaffomycetales</taxon>
        <taxon>Phaffomycetaceae</taxon>
        <taxon>Cyberlindnera</taxon>
    </lineage>
</organism>
<dbReference type="InterPro" id="IPR035952">
    <property type="entry name" value="Rhomboid-like_sf"/>
</dbReference>
<keyword evidence="3 6" id="KW-1133">Transmembrane helix</keyword>
<evidence type="ECO:0000256" key="6">
    <source>
        <dbReference type="SAM" id="Phobius"/>
    </source>
</evidence>
<dbReference type="OMA" id="EIHFWEV"/>
<dbReference type="SUPFAM" id="SSF144091">
    <property type="entry name" value="Rhomboid-like"/>
    <property type="match status" value="1"/>
</dbReference>
<comment type="caution">
    <text evidence="7">The sequence shown here is derived from an EMBL/GenBank/DDBJ whole genome shotgun (WGS) entry which is preliminary data.</text>
</comment>
<proteinExistence type="predicted"/>
<evidence type="ECO:0000313" key="8">
    <source>
        <dbReference type="Proteomes" id="UP000189513"/>
    </source>
</evidence>